<keyword evidence="10" id="KW-1185">Reference proteome</keyword>
<evidence type="ECO:0000256" key="2">
    <source>
        <dbReference type="ARBA" id="ARBA00022723"/>
    </source>
</evidence>
<dbReference type="SUPFAM" id="SSF55486">
    <property type="entry name" value="Metalloproteases ('zincins'), catalytic domain"/>
    <property type="match status" value="1"/>
</dbReference>
<dbReference type="GO" id="GO:0006508">
    <property type="term" value="P:proteolysis"/>
    <property type="evidence" value="ECO:0007669"/>
    <property type="project" value="UniProtKB-KW"/>
</dbReference>
<evidence type="ECO:0000256" key="3">
    <source>
        <dbReference type="ARBA" id="ARBA00022801"/>
    </source>
</evidence>
<dbReference type="InterPro" id="IPR001333">
    <property type="entry name" value="Peptidase_M32_Taq"/>
</dbReference>
<evidence type="ECO:0000256" key="4">
    <source>
        <dbReference type="ARBA" id="ARBA00022833"/>
    </source>
</evidence>
<dbReference type="InterPro" id="IPR001567">
    <property type="entry name" value="Pept_M3A_M3B_dom"/>
</dbReference>
<keyword evidence="5 6" id="KW-0482">Metalloprotease</keyword>
<dbReference type="PANTHER" id="PTHR34217">
    <property type="entry name" value="METAL-DEPENDENT CARBOXYPEPTIDASE"/>
    <property type="match status" value="1"/>
</dbReference>
<dbReference type="Gene3D" id="1.20.140.70">
    <property type="entry name" value="Oligopeptidase f, N-terminal domain"/>
    <property type="match status" value="1"/>
</dbReference>
<feature type="domain" description="Oligopeptidase F N-terminal" evidence="8">
    <location>
        <begin position="114"/>
        <end position="175"/>
    </location>
</feature>
<keyword evidence="2 6" id="KW-0479">Metal-binding</keyword>
<dbReference type="InterPro" id="IPR042088">
    <property type="entry name" value="OligoPept_F_C"/>
</dbReference>
<feature type="domain" description="Peptidase M3A/M3B catalytic" evidence="7">
    <location>
        <begin position="201"/>
        <end position="576"/>
    </location>
</feature>
<organism evidence="9 10">
    <name type="scientific">Capsulimonas corticalis</name>
    <dbReference type="NCBI Taxonomy" id="2219043"/>
    <lineage>
        <taxon>Bacteria</taxon>
        <taxon>Bacillati</taxon>
        <taxon>Armatimonadota</taxon>
        <taxon>Armatimonadia</taxon>
        <taxon>Capsulimonadales</taxon>
        <taxon>Capsulimonadaceae</taxon>
        <taxon>Capsulimonas</taxon>
    </lineage>
</organism>
<name>A0A402CYC5_9BACT</name>
<dbReference type="Pfam" id="PF08439">
    <property type="entry name" value="Peptidase_M3_N"/>
    <property type="match status" value="1"/>
</dbReference>
<dbReference type="RefSeq" id="WP_119322302.1">
    <property type="nucleotide sequence ID" value="NZ_AP025739.1"/>
</dbReference>
<dbReference type="InterPro" id="IPR011977">
    <property type="entry name" value="Pept_M3B_clade3"/>
</dbReference>
<dbReference type="PANTHER" id="PTHR34217:SF1">
    <property type="entry name" value="CARBOXYPEPTIDASE 1"/>
    <property type="match status" value="1"/>
</dbReference>
<dbReference type="Gene3D" id="1.10.1370.20">
    <property type="entry name" value="Oligoendopeptidase f, C-terminal domain"/>
    <property type="match status" value="1"/>
</dbReference>
<keyword evidence="1 6" id="KW-0645">Protease</keyword>
<proteinExistence type="inferred from homology"/>
<evidence type="ECO:0000259" key="8">
    <source>
        <dbReference type="Pfam" id="PF08439"/>
    </source>
</evidence>
<sequence>MTASASALPRWDMTPFFPSLDSPEFSAAYTQMAATIQSMTAFVESLPSQETTAGLQELIERQNALAELCGVVATYVGCIVEADTRDTAAQARMSEIHELFVAMSQQQALITAWIGEQEIEPFLASSEDRAPFAYMLRRQKEQALHLMSPAEEALAAELQVTGATAWGKLHGDVTSQLLVTVETNGASEQIPMSAVRNRATDPSRNVRSAAYEAELAAWKGVETPIAAALNSIKGQVNTLSRRRHWDKPLAESLFENQIDQETLDAMIGAARESMPDFRRYLNAKARALGLEKLAWHDIFAPLPGESRAWEWNDATQFIAAQFHGYSPGMGEFAERSFREYWTDAEPREGKVGGAFCAGVRGDESRILMNFHPAFDSVSTLAHELGHGYHNLCLSTRPAILRAAPSTLAETASIFCETIIRKAGVREGTPADQLAILEASLQGATQIVTDITSRYLFEQSVFSARSNRELSADEFKAAMLQAQDDTYGDALLPDKRHPYMWAVKPHYYSTGSFYNYPYMFGMLFALGLYARYEQDPDGFKSMYDDLLSSTGMADAATLAAKFGIDTRSPEFWRASLGTIREDIDTFVGIVG</sequence>
<reference evidence="9 10" key="1">
    <citation type="journal article" date="2019" name="Int. J. Syst. Evol. Microbiol.">
        <title>Capsulimonas corticalis gen. nov., sp. nov., an aerobic capsulated bacterium, of a novel bacterial order, Capsulimonadales ord. nov., of the class Armatimonadia of the phylum Armatimonadetes.</title>
        <authorList>
            <person name="Li J."/>
            <person name="Kudo C."/>
            <person name="Tonouchi A."/>
        </authorList>
    </citation>
    <scope>NUCLEOTIDE SEQUENCE [LARGE SCALE GENOMIC DNA]</scope>
    <source>
        <strain evidence="9 10">AX-7</strain>
    </source>
</reference>
<dbReference type="EMBL" id="AP025739">
    <property type="protein sequence ID" value="BDI31415.1"/>
    <property type="molecule type" value="Genomic_DNA"/>
</dbReference>
<gene>
    <name evidence="9" type="ORF">CCAX7_34660</name>
</gene>
<keyword evidence="3 6" id="KW-0378">Hydrolase</keyword>
<comment type="cofactor">
    <cofactor evidence="6">
        <name>Zn(2+)</name>
        <dbReference type="ChEBI" id="CHEBI:29105"/>
    </cofactor>
    <text evidence="6">Binds 1 zinc ion.</text>
</comment>
<dbReference type="KEGG" id="ccot:CCAX7_34660"/>
<evidence type="ECO:0000259" key="7">
    <source>
        <dbReference type="Pfam" id="PF01432"/>
    </source>
</evidence>
<dbReference type="OrthoDB" id="9766487at2"/>
<dbReference type="InterPro" id="IPR013647">
    <property type="entry name" value="OligopepF_N_dom"/>
</dbReference>
<evidence type="ECO:0000256" key="6">
    <source>
        <dbReference type="RuleBase" id="RU003435"/>
    </source>
</evidence>
<evidence type="ECO:0000313" key="9">
    <source>
        <dbReference type="EMBL" id="BDI31415.1"/>
    </source>
</evidence>
<dbReference type="GO" id="GO:0004222">
    <property type="term" value="F:metalloendopeptidase activity"/>
    <property type="evidence" value="ECO:0007669"/>
    <property type="project" value="InterPro"/>
</dbReference>
<dbReference type="Proteomes" id="UP000287394">
    <property type="component" value="Chromosome"/>
</dbReference>
<keyword evidence="4 6" id="KW-0862">Zinc</keyword>
<dbReference type="CDD" id="cd09607">
    <property type="entry name" value="M3B_PepF"/>
    <property type="match status" value="1"/>
</dbReference>
<evidence type="ECO:0000256" key="1">
    <source>
        <dbReference type="ARBA" id="ARBA00022670"/>
    </source>
</evidence>
<protein>
    <submittedName>
        <fullName evidence="9">Oligoendopeptidase F</fullName>
    </submittedName>
</protein>
<dbReference type="AlphaFoldDB" id="A0A402CYC5"/>
<evidence type="ECO:0000256" key="5">
    <source>
        <dbReference type="ARBA" id="ARBA00023049"/>
    </source>
</evidence>
<dbReference type="GO" id="GO:0046872">
    <property type="term" value="F:metal ion binding"/>
    <property type="evidence" value="ECO:0007669"/>
    <property type="project" value="UniProtKB-UniRule"/>
</dbReference>
<dbReference type="GO" id="GO:0004181">
    <property type="term" value="F:metallocarboxypeptidase activity"/>
    <property type="evidence" value="ECO:0007669"/>
    <property type="project" value="InterPro"/>
</dbReference>
<dbReference type="Pfam" id="PF01432">
    <property type="entry name" value="Peptidase_M3"/>
    <property type="match status" value="1"/>
</dbReference>
<comment type="similarity">
    <text evidence="6">Belongs to the peptidase M3 family.</text>
</comment>
<evidence type="ECO:0000313" key="10">
    <source>
        <dbReference type="Proteomes" id="UP000287394"/>
    </source>
</evidence>
<dbReference type="InterPro" id="IPR034006">
    <property type="entry name" value="M3B_PepF_2"/>
</dbReference>
<accession>A0A402CYC5</accession>
<dbReference type="NCBIfam" id="TIGR02290">
    <property type="entry name" value="M3_fam_3"/>
    <property type="match status" value="1"/>
</dbReference>